<dbReference type="AlphaFoldDB" id="A0A1F2PAR6"/>
<evidence type="ECO:0000313" key="5">
    <source>
        <dbReference type="EMBL" id="OFV68343.1"/>
    </source>
</evidence>
<dbReference type="NCBIfam" id="NF033198">
    <property type="entry name" value="F430_CfbA"/>
    <property type="match status" value="1"/>
</dbReference>
<sequence>MRDMEKDKIALVLVGHGSVLAYNREMIEALANMIKERGVYDIVEHSFLQLNEPLLEDVLMGLASNGVGKIVVSPVFIAKGVHTTSDITEVIAKVKKKNPEIRIGYAEPFGADPRIVDILLDRAREAALQIE</sequence>
<dbReference type="InterPro" id="IPR002762">
    <property type="entry name" value="CbiX-like"/>
</dbReference>
<dbReference type="GO" id="GO:0046872">
    <property type="term" value="F:metal ion binding"/>
    <property type="evidence" value="ECO:0007669"/>
    <property type="project" value="UniProtKB-KW"/>
</dbReference>
<dbReference type="PANTHER" id="PTHR33542:SF3">
    <property type="entry name" value="SIROHYDROCHLORIN FERROCHELATASE, CHLOROPLASTIC"/>
    <property type="match status" value="1"/>
</dbReference>
<dbReference type="GO" id="GO:0009236">
    <property type="term" value="P:cobalamin biosynthetic process"/>
    <property type="evidence" value="ECO:0007669"/>
    <property type="project" value="UniProtKB-KW"/>
</dbReference>
<name>A0A1F2PAR6_9EURY</name>
<evidence type="ECO:0000313" key="6">
    <source>
        <dbReference type="Proteomes" id="UP000186940"/>
    </source>
</evidence>
<dbReference type="EMBL" id="LYOS01000001">
    <property type="protein sequence ID" value="OFV68343.1"/>
    <property type="molecule type" value="Genomic_DNA"/>
</dbReference>
<dbReference type="Gene3D" id="3.40.50.1400">
    <property type="match status" value="1"/>
</dbReference>
<accession>A0A1F2PAR6</accession>
<dbReference type="Pfam" id="PF01903">
    <property type="entry name" value="CbiX"/>
    <property type="match status" value="1"/>
</dbReference>
<keyword evidence="4" id="KW-0170">Cobalt</keyword>
<evidence type="ECO:0000256" key="3">
    <source>
        <dbReference type="ARBA" id="ARBA00023239"/>
    </source>
</evidence>
<dbReference type="STRING" id="1838285.SCAL_000019"/>
<keyword evidence="3" id="KW-0456">Lyase</keyword>
<keyword evidence="2" id="KW-0479">Metal-binding</keyword>
<evidence type="ECO:0000256" key="2">
    <source>
        <dbReference type="ARBA" id="ARBA00022723"/>
    </source>
</evidence>
<dbReference type="GO" id="GO:0016829">
    <property type="term" value="F:lyase activity"/>
    <property type="evidence" value="ECO:0007669"/>
    <property type="project" value="UniProtKB-KW"/>
</dbReference>
<dbReference type="InterPro" id="IPR050963">
    <property type="entry name" value="Sirohydro_Cobaltochel/CbiX"/>
</dbReference>
<dbReference type="Proteomes" id="UP000186940">
    <property type="component" value="Unassembled WGS sequence"/>
</dbReference>
<organism evidence="5 6">
    <name type="scientific">Candidatus Syntropharchaeum caldarium</name>
    <dbReference type="NCBI Taxonomy" id="1838285"/>
    <lineage>
        <taxon>Archaea</taxon>
        <taxon>Methanobacteriati</taxon>
        <taxon>Methanobacteriota</taxon>
        <taxon>Stenosarchaea group</taxon>
        <taxon>Methanomicrobia</taxon>
        <taxon>Methanosarcinales</taxon>
        <taxon>ANME-2 cluster</taxon>
        <taxon>Candidatus Syntropharchaeum</taxon>
    </lineage>
</organism>
<keyword evidence="1" id="KW-0169">Cobalamin biosynthesis</keyword>
<dbReference type="CDD" id="cd03416">
    <property type="entry name" value="CbiX_SirB_N"/>
    <property type="match status" value="1"/>
</dbReference>
<evidence type="ECO:0000256" key="1">
    <source>
        <dbReference type="ARBA" id="ARBA00022573"/>
    </source>
</evidence>
<comment type="caution">
    <text evidence="5">The sequence shown here is derived from an EMBL/GenBank/DDBJ whole genome shotgun (WGS) entry which is preliminary data.</text>
</comment>
<dbReference type="SUPFAM" id="SSF53800">
    <property type="entry name" value="Chelatase"/>
    <property type="match status" value="1"/>
</dbReference>
<gene>
    <name evidence="5" type="ORF">SCAL_000019</name>
</gene>
<protein>
    <submittedName>
        <fullName evidence="5">Sirohydrochlorin cobaltochelatase</fullName>
    </submittedName>
</protein>
<proteinExistence type="predicted"/>
<dbReference type="PANTHER" id="PTHR33542">
    <property type="entry name" value="SIROHYDROCHLORIN FERROCHELATASE, CHLOROPLASTIC"/>
    <property type="match status" value="1"/>
</dbReference>
<reference evidence="5" key="1">
    <citation type="submission" date="2016-05" db="EMBL/GenBank/DDBJ databases">
        <title>Microbial consortia oxidize butane by reversing methanogenesis.</title>
        <authorList>
            <person name="Laso-Perez R."/>
            <person name="Richter M."/>
            <person name="Wegener G."/>
            <person name="Musat F."/>
        </authorList>
    </citation>
    <scope>NUCLEOTIDE SEQUENCE [LARGE SCALE GENOMIC DNA]</scope>
    <source>
        <strain evidence="5">BOX2</strain>
    </source>
</reference>
<evidence type="ECO:0000256" key="4">
    <source>
        <dbReference type="ARBA" id="ARBA00023285"/>
    </source>
</evidence>
<keyword evidence="6" id="KW-1185">Reference proteome</keyword>